<accession>A0A4P2PVU6</accession>
<dbReference type="OrthoDB" id="5522240at2"/>
<dbReference type="EMBL" id="CP012670">
    <property type="protein sequence ID" value="AUX20593.1"/>
    <property type="molecule type" value="Genomic_DNA"/>
</dbReference>
<dbReference type="AlphaFoldDB" id="A0A4P2PVU6"/>
<proteinExistence type="predicted"/>
<gene>
    <name evidence="1" type="ORF">SOCEGT47_010650</name>
</gene>
<name>A0A4P2PVU6_SORCE</name>
<dbReference type="RefSeq" id="WP_129345875.1">
    <property type="nucleotide sequence ID" value="NZ_CP012670.1"/>
</dbReference>
<evidence type="ECO:0000313" key="2">
    <source>
        <dbReference type="Proteomes" id="UP000295781"/>
    </source>
</evidence>
<reference evidence="1 2" key="1">
    <citation type="submission" date="2015-09" db="EMBL/GenBank/DDBJ databases">
        <title>Sorangium comparison.</title>
        <authorList>
            <person name="Zaburannyi N."/>
            <person name="Bunk B."/>
            <person name="Overmann J."/>
            <person name="Mueller R."/>
        </authorList>
    </citation>
    <scope>NUCLEOTIDE SEQUENCE [LARGE SCALE GENOMIC DNA]</scope>
    <source>
        <strain evidence="1 2">So ceGT47</strain>
    </source>
</reference>
<dbReference type="Proteomes" id="UP000295781">
    <property type="component" value="Chromosome"/>
</dbReference>
<evidence type="ECO:0000313" key="1">
    <source>
        <dbReference type="EMBL" id="AUX20593.1"/>
    </source>
</evidence>
<organism evidence="1 2">
    <name type="scientific">Sorangium cellulosum</name>
    <name type="common">Polyangium cellulosum</name>
    <dbReference type="NCBI Taxonomy" id="56"/>
    <lineage>
        <taxon>Bacteria</taxon>
        <taxon>Pseudomonadati</taxon>
        <taxon>Myxococcota</taxon>
        <taxon>Polyangia</taxon>
        <taxon>Polyangiales</taxon>
        <taxon>Polyangiaceae</taxon>
        <taxon>Sorangium</taxon>
    </lineage>
</organism>
<sequence>MIGGDTLPTTSALRAKVQGGRLVLDEPTSFAEGTVLELVVADDDPLDEAERARLDEALETSLASAREGTIDADDLLAEIAHLEPARG</sequence>
<protein>
    <submittedName>
        <fullName evidence="1">Uncharacterized protein</fullName>
    </submittedName>
</protein>